<dbReference type="RefSeq" id="XP_008098509.1">
    <property type="nucleotide sequence ID" value="XM_008100318.1"/>
</dbReference>
<dbReference type="AlphaFoldDB" id="E3QUF1"/>
<dbReference type="GeneID" id="24414998"/>
<dbReference type="PANTHER" id="PTHR31904">
    <property type="entry name" value="BYPASS OF STOP CODON PROTEIN 5-RELATED"/>
    <property type="match status" value="1"/>
</dbReference>
<dbReference type="STRING" id="645133.E3QUF1"/>
<dbReference type="InterPro" id="IPR014752">
    <property type="entry name" value="Arrestin-like_C"/>
</dbReference>
<dbReference type="PANTHER" id="PTHR31904:SF1">
    <property type="entry name" value="BYPASS OF STOP CODON PROTEIN 5-RELATED"/>
    <property type="match status" value="1"/>
</dbReference>
<dbReference type="HOGENOM" id="CLU_927519_0_0_1"/>
<gene>
    <name evidence="1" type="ORF">GLRG_09633</name>
</gene>
<dbReference type="eggNOG" id="ENOG502QSAC">
    <property type="taxonomic scope" value="Eukaryota"/>
</dbReference>
<proteinExistence type="predicted"/>
<protein>
    <submittedName>
        <fullName evidence="1">Arrestin</fullName>
    </submittedName>
</protein>
<keyword evidence="2" id="KW-1185">Reference proteome</keyword>
<dbReference type="Proteomes" id="UP000008782">
    <property type="component" value="Unassembled WGS sequence"/>
</dbReference>
<dbReference type="Gene3D" id="2.60.40.640">
    <property type="match status" value="1"/>
</dbReference>
<accession>E3QUF1</accession>
<name>E3QUF1_COLGM</name>
<reference evidence="2" key="1">
    <citation type="journal article" date="2012" name="Nat. Genet.">
        <title>Lifestyle transitions in plant pathogenic Colletotrichum fungi deciphered by genome and transcriptome analyses.</title>
        <authorList>
            <person name="O'Connell R.J."/>
            <person name="Thon M.R."/>
            <person name="Hacquard S."/>
            <person name="Amyotte S.G."/>
            <person name="Kleemann J."/>
            <person name="Torres M.F."/>
            <person name="Damm U."/>
            <person name="Buiate E.A."/>
            <person name="Epstein L."/>
            <person name="Alkan N."/>
            <person name="Altmueller J."/>
            <person name="Alvarado-Balderrama L."/>
            <person name="Bauser C.A."/>
            <person name="Becker C."/>
            <person name="Birren B.W."/>
            <person name="Chen Z."/>
            <person name="Choi J."/>
            <person name="Crouch J.A."/>
            <person name="Duvick J.P."/>
            <person name="Farman M.A."/>
            <person name="Gan P."/>
            <person name="Heiman D."/>
            <person name="Henrissat B."/>
            <person name="Howard R.J."/>
            <person name="Kabbage M."/>
            <person name="Koch C."/>
            <person name="Kracher B."/>
            <person name="Kubo Y."/>
            <person name="Law A.D."/>
            <person name="Lebrun M.-H."/>
            <person name="Lee Y.-H."/>
            <person name="Miyara I."/>
            <person name="Moore N."/>
            <person name="Neumann U."/>
            <person name="Nordstroem K."/>
            <person name="Panaccione D.G."/>
            <person name="Panstruga R."/>
            <person name="Place M."/>
            <person name="Proctor R.H."/>
            <person name="Prusky D."/>
            <person name="Rech G."/>
            <person name="Reinhardt R."/>
            <person name="Rollins J.A."/>
            <person name="Rounsley S."/>
            <person name="Schardl C.L."/>
            <person name="Schwartz D.C."/>
            <person name="Shenoy N."/>
            <person name="Shirasu K."/>
            <person name="Sikhakolli U.R."/>
            <person name="Stueber K."/>
            <person name="Sukno S.A."/>
            <person name="Sweigard J.A."/>
            <person name="Takano Y."/>
            <person name="Takahara H."/>
            <person name="Trail F."/>
            <person name="van der Does H.C."/>
            <person name="Voll L.M."/>
            <person name="Will I."/>
            <person name="Young S."/>
            <person name="Zeng Q."/>
            <person name="Zhang J."/>
            <person name="Zhou S."/>
            <person name="Dickman M.B."/>
            <person name="Schulze-Lefert P."/>
            <person name="Ver Loren van Themaat E."/>
            <person name="Ma L.-J."/>
            <person name="Vaillancourt L.J."/>
        </authorList>
    </citation>
    <scope>NUCLEOTIDE SEQUENCE [LARGE SCALE GENOMIC DNA]</scope>
    <source>
        <strain evidence="2">M1.001 / M2 / FGSC 10212</strain>
    </source>
</reference>
<dbReference type="OrthoDB" id="2283785at2759"/>
<sequence length="300" mass="34075">MKRIDRVMLSVAKFIGMSTKDINIVIDHHYMSKVYTCGSTVSGHVEINPRTDIPFSLVQISLLEKASIRQEDAYVFTHSTHLFLQLYMPVPESALPTSRLFKVGHSFTIPFQFVIPHNLPEGSCRHRVESSLIRRRHLQLPSTLTGWDKDDLSPETMEVRYCVKAVVSEKATNVAKQPSLKMEAEQFINLLATSPEDLPITINKKDLNFALKNTRHLRKCKRAGSTGYITAKSAQPEADHSKVCEDFGTYLGLSAAKVNVARYRKRWGVTRGFHASYCRLIFKYTLDRACHLTSSMDIQK</sequence>
<organism evidence="2">
    <name type="scientific">Colletotrichum graminicola (strain M1.001 / M2 / FGSC 10212)</name>
    <name type="common">Maize anthracnose fungus</name>
    <name type="synonym">Glomerella graminicola</name>
    <dbReference type="NCBI Taxonomy" id="645133"/>
    <lineage>
        <taxon>Eukaryota</taxon>
        <taxon>Fungi</taxon>
        <taxon>Dikarya</taxon>
        <taxon>Ascomycota</taxon>
        <taxon>Pezizomycotina</taxon>
        <taxon>Sordariomycetes</taxon>
        <taxon>Hypocreomycetidae</taxon>
        <taxon>Glomerellales</taxon>
        <taxon>Glomerellaceae</taxon>
        <taxon>Colletotrichum</taxon>
        <taxon>Colletotrichum graminicola species complex</taxon>
    </lineage>
</organism>
<evidence type="ECO:0000313" key="1">
    <source>
        <dbReference type="EMBL" id="EFQ34489.1"/>
    </source>
</evidence>
<dbReference type="EMBL" id="GG697380">
    <property type="protein sequence ID" value="EFQ34489.1"/>
    <property type="molecule type" value="Genomic_DNA"/>
</dbReference>
<dbReference type="VEuPathDB" id="FungiDB:GLRG_09633"/>
<dbReference type="InterPro" id="IPR039634">
    <property type="entry name" value="Bul1-like"/>
</dbReference>
<evidence type="ECO:0000313" key="2">
    <source>
        <dbReference type="Proteomes" id="UP000008782"/>
    </source>
</evidence>